<sequence>MSIQIKGINNLINRIGKLSNIETEKAVISVAKDIEKAIKEKASAFSDNADEIKAFEPKKFGKSTYIDVGLKSSESDWDKIKGMYFNNYGYHPRGGATFVDSHIMWFDETVQAKENEIKVKLKNELKKQVKECWEG</sequence>
<comment type="caution">
    <text evidence="1">The sequence shown here is derived from an EMBL/GenBank/DDBJ whole genome shotgun (WGS) entry which is preliminary data.</text>
</comment>
<evidence type="ECO:0000313" key="2">
    <source>
        <dbReference type="Proteomes" id="UP000486903"/>
    </source>
</evidence>
<dbReference type="EMBL" id="SXFB01000001">
    <property type="protein sequence ID" value="NFV24668.1"/>
    <property type="molecule type" value="Genomic_DNA"/>
</dbReference>
<accession>A0A6B4JJ14</accession>
<evidence type="ECO:0000313" key="1">
    <source>
        <dbReference type="EMBL" id="NFV24668.1"/>
    </source>
</evidence>
<proteinExistence type="predicted"/>
<evidence type="ECO:0008006" key="3">
    <source>
        <dbReference type="Google" id="ProtNLM"/>
    </source>
</evidence>
<gene>
    <name evidence="1" type="ORF">FDG31_00530</name>
</gene>
<dbReference type="AlphaFoldDB" id="A0A6B4JJ14"/>
<dbReference type="RefSeq" id="WP_003370460.1">
    <property type="nucleotide sequence ID" value="NZ_JACBBA010000001.1"/>
</dbReference>
<reference evidence="1 2" key="1">
    <citation type="submission" date="2019-04" db="EMBL/GenBank/DDBJ databases">
        <title>Genome sequencing of Clostridium botulinum Groups I-IV and Clostridium butyricum.</title>
        <authorList>
            <person name="Brunt J."/>
            <person name="Van Vliet A.H.M."/>
            <person name="Stringer S.C."/>
            <person name="Carter A.T."/>
            <person name="Peck M.W."/>
        </authorList>
    </citation>
    <scope>NUCLEOTIDE SEQUENCE [LARGE SCALE GENOMIC DNA]</scope>
    <source>
        <strain evidence="1 2">BL81</strain>
    </source>
</reference>
<name>A0A6B4JJ14_CLOBO</name>
<dbReference type="Proteomes" id="UP000486903">
    <property type="component" value="Unassembled WGS sequence"/>
</dbReference>
<organism evidence="1 2">
    <name type="scientific">Clostridium botulinum</name>
    <dbReference type="NCBI Taxonomy" id="1491"/>
    <lineage>
        <taxon>Bacteria</taxon>
        <taxon>Bacillati</taxon>
        <taxon>Bacillota</taxon>
        <taxon>Clostridia</taxon>
        <taxon>Eubacteriales</taxon>
        <taxon>Clostridiaceae</taxon>
        <taxon>Clostridium</taxon>
    </lineage>
</organism>
<protein>
    <recommendedName>
        <fullName evidence="3">HK97 gp10 family phage protein</fullName>
    </recommendedName>
</protein>